<dbReference type="Gene3D" id="4.10.60.10">
    <property type="entry name" value="Zinc finger, CCHC-type"/>
    <property type="match status" value="1"/>
</dbReference>
<dbReference type="GO" id="GO:0006397">
    <property type="term" value="P:mRNA processing"/>
    <property type="evidence" value="ECO:0007669"/>
    <property type="project" value="UniProtKB-KW"/>
</dbReference>
<dbReference type="AlphaFoldDB" id="A0A0C9SR66"/>
<dbReference type="OrthoDB" id="2701145at2759"/>
<evidence type="ECO:0000313" key="3">
    <source>
        <dbReference type="EMBL" id="KIJ10174.1"/>
    </source>
</evidence>
<dbReference type="EMBL" id="KN819414">
    <property type="protein sequence ID" value="KIJ10174.1"/>
    <property type="molecule type" value="Genomic_DNA"/>
</dbReference>
<protein>
    <recommendedName>
        <fullName evidence="5">CCHC-type domain-containing protein</fullName>
    </recommendedName>
</protein>
<keyword evidence="4" id="KW-1185">Reference proteome</keyword>
<feature type="compositionally biased region" description="Low complexity" evidence="2">
    <location>
        <begin position="147"/>
        <end position="162"/>
    </location>
</feature>
<reference evidence="3 4" key="1">
    <citation type="submission" date="2014-06" db="EMBL/GenBank/DDBJ databases">
        <authorList>
            <consortium name="DOE Joint Genome Institute"/>
            <person name="Kuo A."/>
            <person name="Kohler A."/>
            <person name="Nagy L.G."/>
            <person name="Floudas D."/>
            <person name="Copeland A."/>
            <person name="Barry K.W."/>
            <person name="Cichocki N."/>
            <person name="Veneault-Fourrey C."/>
            <person name="LaButti K."/>
            <person name="Lindquist E.A."/>
            <person name="Lipzen A."/>
            <person name="Lundell T."/>
            <person name="Morin E."/>
            <person name="Murat C."/>
            <person name="Sun H."/>
            <person name="Tunlid A."/>
            <person name="Henrissat B."/>
            <person name="Grigoriev I.V."/>
            <person name="Hibbett D.S."/>
            <person name="Martin F."/>
            <person name="Nordberg H.P."/>
            <person name="Cantor M.N."/>
            <person name="Hua S.X."/>
        </authorList>
    </citation>
    <scope>NUCLEOTIDE SEQUENCE [LARGE SCALE GENOMIC DNA]</scope>
    <source>
        <strain evidence="3 4">ATCC 200175</strain>
    </source>
</reference>
<feature type="compositionally biased region" description="Polar residues" evidence="2">
    <location>
        <begin position="231"/>
        <end position="245"/>
    </location>
</feature>
<sequence>MPPARTIANTRIHFDNVGDLPIPCGCRSRRPPSDGLKAEYVAYTKESRNILDISRRLEENSPLLDTYSALLQNHRISNVIEFIERTNHRLNHNDWVVSTLEHIRDEQQELLINALHQMNFEDLVSNIHRQCGHHDRGPLVQHFVPLSDSPSSESEVSSSPISQRDVPRDVSLPRRTRSSSIVNPPSRRSSTPHSGVRTMTIEETPRTLPTPPPPPPRHRNNRAQVIYSRPLTHSGTSSSRHQGSGDSLEDSIDVDLSTEQAFSLSVEQVIGATDQAERQEVIDGYPLSPSHPRYHSSCYQCRRLGHIRINCEWYQCPGCQRFQPGHIQLNCPAHRAPSPTLVGDYDAFDATANSNMTGSPTPEYREF</sequence>
<evidence type="ECO:0000256" key="1">
    <source>
        <dbReference type="ARBA" id="ARBA00022664"/>
    </source>
</evidence>
<dbReference type="SUPFAM" id="SSF57756">
    <property type="entry name" value="Retrovirus zinc finger-like domains"/>
    <property type="match status" value="1"/>
</dbReference>
<dbReference type="InterPro" id="IPR036875">
    <property type="entry name" value="Znf_CCHC_sf"/>
</dbReference>
<proteinExistence type="predicted"/>
<evidence type="ECO:0000313" key="4">
    <source>
        <dbReference type="Proteomes" id="UP000053647"/>
    </source>
</evidence>
<dbReference type="Proteomes" id="UP000053647">
    <property type="component" value="Unassembled WGS sequence"/>
</dbReference>
<evidence type="ECO:0008006" key="5">
    <source>
        <dbReference type="Google" id="ProtNLM"/>
    </source>
</evidence>
<feature type="region of interest" description="Disordered" evidence="2">
    <location>
        <begin position="145"/>
        <end position="250"/>
    </location>
</feature>
<organism evidence="3 4">
    <name type="scientific">Paxillus involutus ATCC 200175</name>
    <dbReference type="NCBI Taxonomy" id="664439"/>
    <lineage>
        <taxon>Eukaryota</taxon>
        <taxon>Fungi</taxon>
        <taxon>Dikarya</taxon>
        <taxon>Basidiomycota</taxon>
        <taxon>Agaricomycotina</taxon>
        <taxon>Agaricomycetes</taxon>
        <taxon>Agaricomycetidae</taxon>
        <taxon>Boletales</taxon>
        <taxon>Paxilineae</taxon>
        <taxon>Paxillaceae</taxon>
        <taxon>Paxillus</taxon>
    </lineage>
</organism>
<dbReference type="HOGENOM" id="CLU_075361_0_0_1"/>
<evidence type="ECO:0000256" key="2">
    <source>
        <dbReference type="SAM" id="MobiDB-lite"/>
    </source>
</evidence>
<keyword evidence="1" id="KW-0507">mRNA processing</keyword>
<dbReference type="GO" id="GO:0003676">
    <property type="term" value="F:nucleic acid binding"/>
    <property type="evidence" value="ECO:0007669"/>
    <property type="project" value="InterPro"/>
</dbReference>
<dbReference type="GO" id="GO:0008270">
    <property type="term" value="F:zinc ion binding"/>
    <property type="evidence" value="ECO:0007669"/>
    <property type="project" value="InterPro"/>
</dbReference>
<gene>
    <name evidence="3" type="ORF">PAXINDRAFT_16790</name>
</gene>
<reference evidence="4" key="2">
    <citation type="submission" date="2015-01" db="EMBL/GenBank/DDBJ databases">
        <title>Evolutionary Origins and Diversification of the Mycorrhizal Mutualists.</title>
        <authorList>
            <consortium name="DOE Joint Genome Institute"/>
            <consortium name="Mycorrhizal Genomics Consortium"/>
            <person name="Kohler A."/>
            <person name="Kuo A."/>
            <person name="Nagy L.G."/>
            <person name="Floudas D."/>
            <person name="Copeland A."/>
            <person name="Barry K.W."/>
            <person name="Cichocki N."/>
            <person name="Veneault-Fourrey C."/>
            <person name="LaButti K."/>
            <person name="Lindquist E.A."/>
            <person name="Lipzen A."/>
            <person name="Lundell T."/>
            <person name="Morin E."/>
            <person name="Murat C."/>
            <person name="Riley R."/>
            <person name="Ohm R."/>
            <person name="Sun H."/>
            <person name="Tunlid A."/>
            <person name="Henrissat B."/>
            <person name="Grigoriev I.V."/>
            <person name="Hibbett D.S."/>
            <person name="Martin F."/>
        </authorList>
    </citation>
    <scope>NUCLEOTIDE SEQUENCE [LARGE SCALE GENOMIC DNA]</scope>
    <source>
        <strain evidence="4">ATCC 200175</strain>
    </source>
</reference>
<name>A0A0C9SR66_PAXIN</name>
<accession>A0A0C9SR66</accession>
<feature type="compositionally biased region" description="Polar residues" evidence="2">
    <location>
        <begin position="178"/>
        <end position="193"/>
    </location>
</feature>